<feature type="domain" description="CobW/HypB/UreG nucleotide-binding" evidence="1">
    <location>
        <begin position="4"/>
        <end position="170"/>
    </location>
</feature>
<dbReference type="SUPFAM" id="SSF52540">
    <property type="entry name" value="P-loop containing nucleoside triphosphate hydrolases"/>
    <property type="match status" value="1"/>
</dbReference>
<dbReference type="Proteomes" id="UP000470082">
    <property type="component" value="Unassembled WGS sequence"/>
</dbReference>
<dbReference type="RefSeq" id="WP_154460412.1">
    <property type="nucleotide sequence ID" value="NZ_VUMM01000012.1"/>
</dbReference>
<dbReference type="InterPro" id="IPR027417">
    <property type="entry name" value="P-loop_NTPase"/>
</dbReference>
<dbReference type="InterPro" id="IPR048447">
    <property type="entry name" value="DUF1980_C"/>
</dbReference>
<dbReference type="Pfam" id="PF02492">
    <property type="entry name" value="cobW"/>
    <property type="match status" value="1"/>
</dbReference>
<dbReference type="Pfam" id="PF21537">
    <property type="entry name" value="DUF1980_C"/>
    <property type="match status" value="1"/>
</dbReference>
<protein>
    <recommendedName>
        <fullName evidence="5">CobW/HypB/UreG nucleotide-binding domain-containing protein</fullName>
    </recommendedName>
</protein>
<evidence type="ECO:0000313" key="4">
    <source>
        <dbReference type="Proteomes" id="UP000470082"/>
    </source>
</evidence>
<organism evidence="3 4">
    <name type="scientific">Floccifex porci</name>
    <dbReference type="NCBI Taxonomy" id="2606629"/>
    <lineage>
        <taxon>Bacteria</taxon>
        <taxon>Bacillati</taxon>
        <taxon>Bacillota</taxon>
        <taxon>Erysipelotrichia</taxon>
        <taxon>Erysipelotrichales</taxon>
        <taxon>Erysipelotrichaceae</taxon>
        <taxon>Floccifex</taxon>
    </lineage>
</organism>
<evidence type="ECO:0000259" key="2">
    <source>
        <dbReference type="Pfam" id="PF21537"/>
    </source>
</evidence>
<dbReference type="EMBL" id="VUMM01000012">
    <property type="protein sequence ID" value="MSS01799.1"/>
    <property type="molecule type" value="Genomic_DNA"/>
</dbReference>
<comment type="caution">
    <text evidence="3">The sequence shown here is derived from an EMBL/GenBank/DDBJ whole genome shotgun (WGS) entry which is preliminary data.</text>
</comment>
<evidence type="ECO:0008006" key="5">
    <source>
        <dbReference type="Google" id="ProtNLM"/>
    </source>
</evidence>
<accession>A0A7X2N3G9</accession>
<reference evidence="3 4" key="1">
    <citation type="submission" date="2019-08" db="EMBL/GenBank/DDBJ databases">
        <title>In-depth cultivation of the pig gut microbiome towards novel bacterial diversity and tailored functional studies.</title>
        <authorList>
            <person name="Wylensek D."/>
            <person name="Hitch T.C.A."/>
            <person name="Clavel T."/>
        </authorList>
    </citation>
    <scope>NUCLEOTIDE SEQUENCE [LARGE SCALE GENOMIC DNA]</scope>
    <source>
        <strain evidence="3 4">LKV-178-WT-2G</strain>
    </source>
</reference>
<keyword evidence="4" id="KW-1185">Reference proteome</keyword>
<sequence length="314" mass="36145">MTVPVYLFTGFLESGKTTLIKDTLSSPDFTENEKSLLICCEEGMEEYSKEELKKWKTDIVYVDSFEDITYEWFIQLNKQYKPDRILIEFNGTWDTKPFMDTEMPIGWITVQIVSCVDASTFEMYAQNMKQMIFNQLVYSDLIIFNRCSDATNKRFIRNNVKAINKNAQIIYESLDGTVTDQLAPEELPFDLNADVIEVLDDDYGLFYMDALDNPDKYKNKTVQIKGIAISAVQGDKKAMVMGRYAMVCCADDLSLCGILVRNVDRSSFNQNDWVLLKGVIHVLYNSEYNRNFIVIDALEVSKVDALSDPYVYFS</sequence>
<name>A0A7X2N3G9_9FIRM</name>
<evidence type="ECO:0000259" key="1">
    <source>
        <dbReference type="Pfam" id="PF02492"/>
    </source>
</evidence>
<dbReference type="InterPro" id="IPR052955">
    <property type="entry name" value="UPF0703_membrane_permease"/>
</dbReference>
<dbReference type="PANTHER" id="PTHR40047:SF1">
    <property type="entry name" value="UPF0703 PROTEIN YCGQ"/>
    <property type="match status" value="1"/>
</dbReference>
<feature type="domain" description="DUF1980" evidence="2">
    <location>
        <begin position="186"/>
        <end position="312"/>
    </location>
</feature>
<evidence type="ECO:0000313" key="3">
    <source>
        <dbReference type="EMBL" id="MSS01799.1"/>
    </source>
</evidence>
<dbReference type="PANTHER" id="PTHR40047">
    <property type="entry name" value="UPF0703 PROTEIN YCGQ"/>
    <property type="match status" value="1"/>
</dbReference>
<dbReference type="Gene3D" id="3.40.50.300">
    <property type="entry name" value="P-loop containing nucleotide triphosphate hydrolases"/>
    <property type="match status" value="1"/>
</dbReference>
<dbReference type="AlphaFoldDB" id="A0A7X2N3G9"/>
<proteinExistence type="predicted"/>
<dbReference type="InterPro" id="IPR003495">
    <property type="entry name" value="CobW/HypB/UreG_nucleotide-bd"/>
</dbReference>
<gene>
    <name evidence="3" type="ORF">FYJ50_06770</name>
</gene>